<reference evidence="1 2" key="1">
    <citation type="journal article" date="2018" name="Sci. Rep.">
        <title>Genome sequence of the cauliflower mushroom Sparassis crispa (Hanabiratake) and its association with beneficial usage.</title>
        <authorList>
            <person name="Kiyama R."/>
            <person name="Furutani Y."/>
            <person name="Kawaguchi K."/>
            <person name="Nakanishi T."/>
        </authorList>
    </citation>
    <scope>NUCLEOTIDE SEQUENCE [LARGE SCALE GENOMIC DNA]</scope>
</reference>
<evidence type="ECO:0000313" key="1">
    <source>
        <dbReference type="EMBL" id="GBE82735.1"/>
    </source>
</evidence>
<protein>
    <recommendedName>
        <fullName evidence="3">Retrotransposon Copia-like N-terminal domain-containing protein</fullName>
    </recommendedName>
</protein>
<organism evidence="1 2">
    <name type="scientific">Sparassis crispa</name>
    <dbReference type="NCBI Taxonomy" id="139825"/>
    <lineage>
        <taxon>Eukaryota</taxon>
        <taxon>Fungi</taxon>
        <taxon>Dikarya</taxon>
        <taxon>Basidiomycota</taxon>
        <taxon>Agaricomycotina</taxon>
        <taxon>Agaricomycetes</taxon>
        <taxon>Polyporales</taxon>
        <taxon>Sparassidaceae</taxon>
        <taxon>Sparassis</taxon>
    </lineage>
</organism>
<dbReference type="GeneID" id="38779652"/>
<name>A0A401GKN7_9APHY</name>
<evidence type="ECO:0008006" key="3">
    <source>
        <dbReference type="Google" id="ProtNLM"/>
    </source>
</evidence>
<dbReference type="Proteomes" id="UP000287166">
    <property type="component" value="Unassembled WGS sequence"/>
</dbReference>
<keyword evidence="2" id="KW-1185">Reference proteome</keyword>
<dbReference type="AlphaFoldDB" id="A0A401GKN7"/>
<dbReference type="OrthoDB" id="2802317at2759"/>
<dbReference type="InParanoid" id="A0A401GKN7"/>
<comment type="caution">
    <text evidence="1">The sequence shown here is derived from an EMBL/GenBank/DDBJ whole genome shotgun (WGS) entry which is preliminary data.</text>
</comment>
<dbReference type="RefSeq" id="XP_027613648.1">
    <property type="nucleotide sequence ID" value="XM_027757847.1"/>
</dbReference>
<sequence>MSLYPPISQASFKAESKCLYDVPFLESNGRNFQMWKYRTTSILWLRGLYSLIDGTEADPGTADTMKKAE</sequence>
<dbReference type="EMBL" id="BFAD01000004">
    <property type="protein sequence ID" value="GBE82735.1"/>
    <property type="molecule type" value="Genomic_DNA"/>
</dbReference>
<gene>
    <name evidence="1" type="ORF">SCP_0411200</name>
</gene>
<evidence type="ECO:0000313" key="2">
    <source>
        <dbReference type="Proteomes" id="UP000287166"/>
    </source>
</evidence>
<accession>A0A401GKN7</accession>
<proteinExistence type="predicted"/>